<keyword evidence="3" id="KW-0597">Phosphoprotein</keyword>
<evidence type="ECO:0000256" key="8">
    <source>
        <dbReference type="ARBA" id="ARBA00022840"/>
    </source>
</evidence>
<dbReference type="SMART" id="SM00304">
    <property type="entry name" value="HAMP"/>
    <property type="match status" value="1"/>
</dbReference>
<dbReference type="Pfam" id="PF06580">
    <property type="entry name" value="His_kinase"/>
    <property type="match status" value="1"/>
</dbReference>
<organism evidence="15 16">
    <name type="scientific">Paenibacillus graminis</name>
    <dbReference type="NCBI Taxonomy" id="189425"/>
    <lineage>
        <taxon>Bacteria</taxon>
        <taxon>Bacillati</taxon>
        <taxon>Bacillota</taxon>
        <taxon>Bacilli</taxon>
        <taxon>Bacillales</taxon>
        <taxon>Paenibacillaceae</taxon>
        <taxon>Paenibacillus</taxon>
    </lineage>
</organism>
<accession>A0A089NDG1</accession>
<feature type="region of interest" description="Disordered" evidence="12">
    <location>
        <begin position="585"/>
        <end position="608"/>
    </location>
</feature>
<dbReference type="PANTHER" id="PTHR34220:SF11">
    <property type="entry name" value="SENSOR PROTEIN KINASE HPTS"/>
    <property type="match status" value="1"/>
</dbReference>
<dbReference type="AlphaFoldDB" id="A0A089NDG1"/>
<dbReference type="Pfam" id="PF02518">
    <property type="entry name" value="HATPase_c"/>
    <property type="match status" value="1"/>
</dbReference>
<dbReference type="Pfam" id="PF00672">
    <property type="entry name" value="HAMP"/>
    <property type="match status" value="1"/>
</dbReference>
<keyword evidence="9 13" id="KW-1133">Transmembrane helix</keyword>
<keyword evidence="11 13" id="KW-0472">Membrane</keyword>
<evidence type="ECO:0000256" key="11">
    <source>
        <dbReference type="ARBA" id="ARBA00023136"/>
    </source>
</evidence>
<keyword evidence="2" id="KW-1003">Cell membrane</keyword>
<keyword evidence="8" id="KW-0067">ATP-binding</keyword>
<dbReference type="GO" id="GO:0000155">
    <property type="term" value="F:phosphorelay sensor kinase activity"/>
    <property type="evidence" value="ECO:0007669"/>
    <property type="project" value="InterPro"/>
</dbReference>
<evidence type="ECO:0000256" key="1">
    <source>
        <dbReference type="ARBA" id="ARBA00004651"/>
    </source>
</evidence>
<evidence type="ECO:0000256" key="4">
    <source>
        <dbReference type="ARBA" id="ARBA00022679"/>
    </source>
</evidence>
<evidence type="ECO:0000313" key="15">
    <source>
        <dbReference type="EMBL" id="AIQ67024.1"/>
    </source>
</evidence>
<feature type="transmembrane region" description="Helical" evidence="13">
    <location>
        <begin position="20"/>
        <end position="42"/>
    </location>
</feature>
<feature type="domain" description="HAMP" evidence="14">
    <location>
        <begin position="335"/>
        <end position="387"/>
    </location>
</feature>
<evidence type="ECO:0000256" key="3">
    <source>
        <dbReference type="ARBA" id="ARBA00022553"/>
    </source>
</evidence>
<evidence type="ECO:0000256" key="6">
    <source>
        <dbReference type="ARBA" id="ARBA00022741"/>
    </source>
</evidence>
<evidence type="ECO:0000256" key="12">
    <source>
        <dbReference type="SAM" id="MobiDB-lite"/>
    </source>
</evidence>
<dbReference type="RefSeq" id="WP_036704398.1">
    <property type="nucleotide sequence ID" value="NZ_CP009287.1"/>
</dbReference>
<dbReference type="GO" id="GO:0005524">
    <property type="term" value="F:ATP binding"/>
    <property type="evidence" value="ECO:0007669"/>
    <property type="project" value="UniProtKB-KW"/>
</dbReference>
<dbReference type="Gene3D" id="3.30.565.10">
    <property type="entry name" value="Histidine kinase-like ATPase, C-terminal domain"/>
    <property type="match status" value="1"/>
</dbReference>
<evidence type="ECO:0000256" key="7">
    <source>
        <dbReference type="ARBA" id="ARBA00022777"/>
    </source>
</evidence>
<evidence type="ECO:0000256" key="5">
    <source>
        <dbReference type="ARBA" id="ARBA00022692"/>
    </source>
</evidence>
<dbReference type="InterPro" id="IPR050640">
    <property type="entry name" value="Bact_2-comp_sensor_kinase"/>
</dbReference>
<keyword evidence="4" id="KW-0808">Transferase</keyword>
<keyword evidence="16" id="KW-1185">Reference proteome</keyword>
<sequence length="608" mass="70082">MLFPGKWYKKHFKNNLFMKIILTFSIIAVVTTITFSYLMFLLMSQSVVQRQLEIQKRTVESVNDYMQRKYDAVQTMMRDVYRDSELTANTSYLLEHPYQDYVTYRLDRYLHESSATTDSVQFFRNQMEDDPDIRRLLLYSSAKQQLYVFNDRENFNIISTNAAHSLVPDALYLEEASSVTLPNIWVRKTISLADSPMFSVRVPINDKQSLRNIGQLLVFYDADHIWESIGDYKDDFKGDIIVLSADNDVLFDSSGTFYGKKYPYPEQIQAIYADGEKVNGMLITKLTHTQGGFTVLSAVPERELAATYRGLRNMIVTICLICILFAVITPSLFISNFATRAHNIIRFTRKVKNGDLDARIADVKEDELGQISKSFNDMLDELNLYIDRVFKAEIKQKHSEISALEARVNPHFLYNTLEVIRMRAISQGAADVGEMIYSLSVLFKSYVHPKAKHTMKDELEACRLYLELFRIRYKDKFSYELHCPKELEGRVVLKMSLQPIVENYILHGMRTDRSDNHISILLAKENVILRAVVTDNGRGIKQERLEQIQHDLLDKDSSSQSFGLRSINERMKLLYGEPHGLAVDSEEGKGTTVTVSFPDLGEEEPTYV</sequence>
<name>A0A089NDG1_9BACL</name>
<evidence type="ECO:0000259" key="14">
    <source>
        <dbReference type="PROSITE" id="PS50885"/>
    </source>
</evidence>
<dbReference type="InterPro" id="IPR036890">
    <property type="entry name" value="HATPase_C_sf"/>
</dbReference>
<proteinExistence type="predicted"/>
<evidence type="ECO:0000313" key="16">
    <source>
        <dbReference type="Proteomes" id="UP000029500"/>
    </source>
</evidence>
<dbReference type="GO" id="GO:0005886">
    <property type="term" value="C:plasma membrane"/>
    <property type="evidence" value="ECO:0007669"/>
    <property type="project" value="UniProtKB-SubCell"/>
</dbReference>
<evidence type="ECO:0000256" key="2">
    <source>
        <dbReference type="ARBA" id="ARBA00022475"/>
    </source>
</evidence>
<evidence type="ECO:0000256" key="13">
    <source>
        <dbReference type="SAM" id="Phobius"/>
    </source>
</evidence>
<keyword evidence="5 13" id="KW-0812">Transmembrane</keyword>
<dbReference type="InterPro" id="IPR010559">
    <property type="entry name" value="Sig_transdc_His_kin_internal"/>
</dbReference>
<reference evidence="15 16" key="1">
    <citation type="submission" date="2014-08" db="EMBL/GenBank/DDBJ databases">
        <title>Comparative genomics of the Paenibacillus odorifer group.</title>
        <authorList>
            <person name="den Bakker H.C."/>
            <person name="Tsai Y.-C."/>
            <person name="Martin N."/>
            <person name="Korlach J."/>
            <person name="Wiedmann M."/>
        </authorList>
    </citation>
    <scope>NUCLEOTIDE SEQUENCE [LARGE SCALE GENOMIC DNA]</scope>
    <source>
        <strain evidence="15 16">DSM 15220</strain>
    </source>
</reference>
<dbReference type="HOGENOM" id="CLU_020473_6_3_9"/>
<dbReference type="PANTHER" id="PTHR34220">
    <property type="entry name" value="SENSOR HISTIDINE KINASE YPDA"/>
    <property type="match status" value="1"/>
</dbReference>
<dbReference type="InterPro" id="IPR003594">
    <property type="entry name" value="HATPase_dom"/>
</dbReference>
<dbReference type="OrthoDB" id="9776552at2"/>
<dbReference type="eggNOG" id="COG2972">
    <property type="taxonomic scope" value="Bacteria"/>
</dbReference>
<dbReference type="CDD" id="cd06225">
    <property type="entry name" value="HAMP"/>
    <property type="match status" value="1"/>
</dbReference>
<evidence type="ECO:0000256" key="9">
    <source>
        <dbReference type="ARBA" id="ARBA00022989"/>
    </source>
</evidence>
<dbReference type="SUPFAM" id="SSF55874">
    <property type="entry name" value="ATPase domain of HSP90 chaperone/DNA topoisomerase II/histidine kinase"/>
    <property type="match status" value="1"/>
</dbReference>
<keyword evidence="6" id="KW-0547">Nucleotide-binding</keyword>
<dbReference type="Gene3D" id="6.10.340.10">
    <property type="match status" value="1"/>
</dbReference>
<keyword evidence="7 15" id="KW-0418">Kinase</keyword>
<dbReference type="Proteomes" id="UP000029500">
    <property type="component" value="Chromosome"/>
</dbReference>
<evidence type="ECO:0000256" key="10">
    <source>
        <dbReference type="ARBA" id="ARBA00023012"/>
    </source>
</evidence>
<protein>
    <submittedName>
        <fullName evidence="15">Histidine kinase</fullName>
    </submittedName>
</protein>
<dbReference type="KEGG" id="pgm:PGRAT_04700"/>
<dbReference type="InterPro" id="IPR003660">
    <property type="entry name" value="HAMP_dom"/>
</dbReference>
<dbReference type="PROSITE" id="PS50885">
    <property type="entry name" value="HAMP"/>
    <property type="match status" value="1"/>
</dbReference>
<dbReference type="EMBL" id="CP009287">
    <property type="protein sequence ID" value="AIQ67024.1"/>
    <property type="molecule type" value="Genomic_DNA"/>
</dbReference>
<dbReference type="STRING" id="189425.PGRAT_04700"/>
<dbReference type="SUPFAM" id="SSF158472">
    <property type="entry name" value="HAMP domain-like"/>
    <property type="match status" value="1"/>
</dbReference>
<keyword evidence="10" id="KW-0902">Two-component regulatory system</keyword>
<feature type="transmembrane region" description="Helical" evidence="13">
    <location>
        <begin position="314"/>
        <end position="334"/>
    </location>
</feature>
<comment type="subcellular location">
    <subcellularLocation>
        <location evidence="1">Cell membrane</location>
        <topology evidence="1">Multi-pass membrane protein</topology>
    </subcellularLocation>
</comment>
<gene>
    <name evidence="15" type="ORF">PGRAT_04700</name>
</gene>